<keyword evidence="2" id="KW-1185">Reference proteome</keyword>
<comment type="caution">
    <text evidence="1">The sequence shown here is derived from an EMBL/GenBank/DDBJ whole genome shotgun (WGS) entry which is preliminary data.</text>
</comment>
<protein>
    <submittedName>
        <fullName evidence="1">Uncharacterized protein</fullName>
    </submittedName>
</protein>
<gene>
    <name evidence="1" type="ORF">M9458_009091</name>
</gene>
<evidence type="ECO:0000313" key="2">
    <source>
        <dbReference type="Proteomes" id="UP001529510"/>
    </source>
</evidence>
<dbReference type="EMBL" id="JAMKFB020000004">
    <property type="protein sequence ID" value="KAL0195519.1"/>
    <property type="molecule type" value="Genomic_DNA"/>
</dbReference>
<accession>A0ABD0RAN4</accession>
<dbReference type="Proteomes" id="UP001529510">
    <property type="component" value="Unassembled WGS sequence"/>
</dbReference>
<feature type="non-terminal residue" evidence="1">
    <location>
        <position position="55"/>
    </location>
</feature>
<organism evidence="1 2">
    <name type="scientific">Cirrhinus mrigala</name>
    <name type="common">Mrigala</name>
    <dbReference type="NCBI Taxonomy" id="683832"/>
    <lineage>
        <taxon>Eukaryota</taxon>
        <taxon>Metazoa</taxon>
        <taxon>Chordata</taxon>
        <taxon>Craniata</taxon>
        <taxon>Vertebrata</taxon>
        <taxon>Euteleostomi</taxon>
        <taxon>Actinopterygii</taxon>
        <taxon>Neopterygii</taxon>
        <taxon>Teleostei</taxon>
        <taxon>Ostariophysi</taxon>
        <taxon>Cypriniformes</taxon>
        <taxon>Cyprinidae</taxon>
        <taxon>Labeoninae</taxon>
        <taxon>Labeonini</taxon>
        <taxon>Cirrhinus</taxon>
    </lineage>
</organism>
<evidence type="ECO:0000313" key="1">
    <source>
        <dbReference type="EMBL" id="KAL0195519.1"/>
    </source>
</evidence>
<name>A0ABD0RAN4_CIRMR</name>
<dbReference type="AlphaFoldDB" id="A0ABD0RAN4"/>
<proteinExistence type="predicted"/>
<reference evidence="1 2" key="1">
    <citation type="submission" date="2024-05" db="EMBL/GenBank/DDBJ databases">
        <title>Genome sequencing and assembly of Indian major carp, Cirrhinus mrigala (Hamilton, 1822).</title>
        <authorList>
            <person name="Mohindra V."/>
            <person name="Chowdhury L.M."/>
            <person name="Lal K."/>
            <person name="Jena J.K."/>
        </authorList>
    </citation>
    <scope>NUCLEOTIDE SEQUENCE [LARGE SCALE GENOMIC DNA]</scope>
    <source>
        <strain evidence="1">CM1030</strain>
        <tissue evidence="1">Blood</tissue>
    </source>
</reference>
<sequence>MEEIPEGFQEQKMNHEMVNNTEFSPSGFPVVPHVRGHESAAQRYTATRLQAGLPD</sequence>